<dbReference type="SUPFAM" id="SSF46689">
    <property type="entry name" value="Homeodomain-like"/>
    <property type="match status" value="1"/>
</dbReference>
<dbReference type="AlphaFoldDB" id="A0AAD5Y6S7"/>
<reference evidence="5" key="1">
    <citation type="submission" date="2022-07" db="EMBL/GenBank/DDBJ databases">
        <title>Genome Sequence of Physisporinus lineatus.</title>
        <authorList>
            <person name="Buettner E."/>
        </authorList>
    </citation>
    <scope>NUCLEOTIDE SEQUENCE</scope>
    <source>
        <strain evidence="5">VT162</strain>
    </source>
</reference>
<keyword evidence="1" id="KW-0805">Transcription regulation</keyword>
<dbReference type="InterPro" id="IPR009057">
    <property type="entry name" value="Homeodomain-like_sf"/>
</dbReference>
<dbReference type="GO" id="GO:0043565">
    <property type="term" value="F:sequence-specific DNA binding"/>
    <property type="evidence" value="ECO:0007669"/>
    <property type="project" value="InterPro"/>
</dbReference>
<evidence type="ECO:0000313" key="5">
    <source>
        <dbReference type="EMBL" id="KAJ3471976.1"/>
    </source>
</evidence>
<organism evidence="5 6">
    <name type="scientific">Meripilus lineatus</name>
    <dbReference type="NCBI Taxonomy" id="2056292"/>
    <lineage>
        <taxon>Eukaryota</taxon>
        <taxon>Fungi</taxon>
        <taxon>Dikarya</taxon>
        <taxon>Basidiomycota</taxon>
        <taxon>Agaricomycotina</taxon>
        <taxon>Agaricomycetes</taxon>
        <taxon>Polyporales</taxon>
        <taxon>Meripilaceae</taxon>
        <taxon>Meripilus</taxon>
    </lineage>
</organism>
<dbReference type="Gene3D" id="1.10.10.60">
    <property type="entry name" value="Homeodomain-like"/>
    <property type="match status" value="1"/>
</dbReference>
<dbReference type="EMBL" id="JANAWD010002641">
    <property type="protein sequence ID" value="KAJ3471976.1"/>
    <property type="molecule type" value="Genomic_DNA"/>
</dbReference>
<comment type="caution">
    <text evidence="5">The sequence shown here is derived from an EMBL/GenBank/DDBJ whole genome shotgun (WGS) entry which is preliminary data.</text>
</comment>
<sequence length="72" mass="7902">MLSEPSSYTSVDSIKRLGLECGFTSPENFSRAFRERFGTTPGQVRKGEAPAGVRGGDQFDIQAYFTTFTNAD</sequence>
<dbReference type="InterPro" id="IPR018060">
    <property type="entry name" value="HTH_AraC"/>
</dbReference>
<gene>
    <name evidence="5" type="ORF">NLI96_g13428</name>
</gene>
<keyword evidence="6" id="KW-1185">Reference proteome</keyword>
<dbReference type="PRINTS" id="PR00032">
    <property type="entry name" value="HTHARAC"/>
</dbReference>
<dbReference type="PROSITE" id="PS01124">
    <property type="entry name" value="HTH_ARAC_FAMILY_2"/>
    <property type="match status" value="1"/>
</dbReference>
<protein>
    <recommendedName>
        <fullName evidence="4">HTH araC/xylS-type domain-containing protein</fullName>
    </recommendedName>
</protein>
<accession>A0AAD5Y6S7</accession>
<dbReference type="Proteomes" id="UP001212997">
    <property type="component" value="Unassembled WGS sequence"/>
</dbReference>
<keyword evidence="3" id="KW-0804">Transcription</keyword>
<keyword evidence="2" id="KW-0238">DNA-binding</keyword>
<evidence type="ECO:0000256" key="2">
    <source>
        <dbReference type="ARBA" id="ARBA00023125"/>
    </source>
</evidence>
<dbReference type="GO" id="GO:0003700">
    <property type="term" value="F:DNA-binding transcription factor activity"/>
    <property type="evidence" value="ECO:0007669"/>
    <property type="project" value="InterPro"/>
</dbReference>
<name>A0AAD5Y6S7_9APHY</name>
<evidence type="ECO:0000256" key="1">
    <source>
        <dbReference type="ARBA" id="ARBA00023015"/>
    </source>
</evidence>
<dbReference type="Pfam" id="PF00165">
    <property type="entry name" value="HTH_AraC"/>
    <property type="match status" value="1"/>
</dbReference>
<dbReference type="InterPro" id="IPR020449">
    <property type="entry name" value="Tscrpt_reg_AraC-type_HTH"/>
</dbReference>
<feature type="domain" description="HTH araC/xylS-type" evidence="4">
    <location>
        <begin position="1"/>
        <end position="47"/>
    </location>
</feature>
<proteinExistence type="predicted"/>
<evidence type="ECO:0000256" key="3">
    <source>
        <dbReference type="ARBA" id="ARBA00023163"/>
    </source>
</evidence>
<evidence type="ECO:0000313" key="6">
    <source>
        <dbReference type="Proteomes" id="UP001212997"/>
    </source>
</evidence>
<evidence type="ECO:0000259" key="4">
    <source>
        <dbReference type="PROSITE" id="PS01124"/>
    </source>
</evidence>